<name>A0A1M7FVS6_9BACT</name>
<gene>
    <name evidence="2" type="ORF">SAMN05444266_106296</name>
</gene>
<dbReference type="Proteomes" id="UP000184420">
    <property type="component" value="Unassembled WGS sequence"/>
</dbReference>
<dbReference type="Pfam" id="PF07883">
    <property type="entry name" value="Cupin_2"/>
    <property type="match status" value="1"/>
</dbReference>
<organism evidence="2 3">
    <name type="scientific">Chitinophaga jiangningensis</name>
    <dbReference type="NCBI Taxonomy" id="1419482"/>
    <lineage>
        <taxon>Bacteria</taxon>
        <taxon>Pseudomonadati</taxon>
        <taxon>Bacteroidota</taxon>
        <taxon>Chitinophagia</taxon>
        <taxon>Chitinophagales</taxon>
        <taxon>Chitinophagaceae</taxon>
        <taxon>Chitinophaga</taxon>
    </lineage>
</organism>
<dbReference type="STRING" id="1419482.SAMN05444266_106296"/>
<protein>
    <submittedName>
        <fullName evidence="2">Cupin domain-containing protein</fullName>
    </submittedName>
</protein>
<proteinExistence type="predicted"/>
<dbReference type="RefSeq" id="WP_073083423.1">
    <property type="nucleotide sequence ID" value="NZ_FRBL01000006.1"/>
</dbReference>
<dbReference type="SUPFAM" id="SSF51182">
    <property type="entry name" value="RmlC-like cupins"/>
    <property type="match status" value="1"/>
</dbReference>
<evidence type="ECO:0000313" key="3">
    <source>
        <dbReference type="Proteomes" id="UP000184420"/>
    </source>
</evidence>
<dbReference type="EMBL" id="FRBL01000006">
    <property type="protein sequence ID" value="SHM08222.1"/>
    <property type="molecule type" value="Genomic_DNA"/>
</dbReference>
<dbReference type="AlphaFoldDB" id="A0A1M7FVS6"/>
<keyword evidence="3" id="KW-1185">Reference proteome</keyword>
<dbReference type="InterPro" id="IPR011051">
    <property type="entry name" value="RmlC_Cupin_sf"/>
</dbReference>
<evidence type="ECO:0000313" key="2">
    <source>
        <dbReference type="EMBL" id="SHM08222.1"/>
    </source>
</evidence>
<evidence type="ECO:0000259" key="1">
    <source>
        <dbReference type="Pfam" id="PF07883"/>
    </source>
</evidence>
<dbReference type="Gene3D" id="2.60.120.10">
    <property type="entry name" value="Jelly Rolls"/>
    <property type="match status" value="1"/>
</dbReference>
<dbReference type="InterPro" id="IPR014710">
    <property type="entry name" value="RmlC-like_jellyroll"/>
</dbReference>
<dbReference type="InterPro" id="IPR013096">
    <property type="entry name" value="Cupin_2"/>
</dbReference>
<feature type="domain" description="Cupin type-2" evidence="1">
    <location>
        <begin position="42"/>
        <end position="92"/>
    </location>
</feature>
<accession>A0A1M7FVS6</accession>
<reference evidence="2 3" key="1">
    <citation type="submission" date="2016-11" db="EMBL/GenBank/DDBJ databases">
        <authorList>
            <person name="Jaros S."/>
            <person name="Januszkiewicz K."/>
            <person name="Wedrychowicz H."/>
        </authorList>
    </citation>
    <scope>NUCLEOTIDE SEQUENCE [LARGE SCALE GENOMIC DNA]</scope>
    <source>
        <strain evidence="2 3">DSM 27406</strain>
    </source>
</reference>
<sequence>MRFHVSLAEALQQLQKSEDDFAVLFEHGSMRGIIFRPEDLDDQEPHTQDEIYIVLKGSSDFTLEEKTIKAGPGDFLFVPAGAEHKFTNFTPDLLLWVIFYGEEGGEED</sequence>